<evidence type="ECO:0000313" key="4">
    <source>
        <dbReference type="Proteomes" id="UP000446657"/>
    </source>
</evidence>
<evidence type="ECO:0000313" key="2">
    <source>
        <dbReference type="EMBL" id="MTR81811.1"/>
    </source>
</evidence>
<name>A0A173S0K8_9FIRM</name>
<gene>
    <name evidence="1" type="ORF">ERS852420_01015</name>
    <name evidence="2" type="ORF">GMD30_08825</name>
</gene>
<dbReference type="AlphaFoldDB" id="A0A173S0K8"/>
<reference evidence="1 3" key="1">
    <citation type="submission" date="2015-09" db="EMBL/GenBank/DDBJ databases">
        <authorList>
            <consortium name="Pathogen Informatics"/>
        </authorList>
    </citation>
    <scope>NUCLEOTIDE SEQUENCE [LARGE SCALE GENOMIC DNA]</scope>
    <source>
        <strain evidence="1 3">2789STDY5608863</strain>
    </source>
</reference>
<dbReference type="InterPro" id="IPR025427">
    <property type="entry name" value="DUF4160"/>
</dbReference>
<proteinExistence type="predicted"/>
<evidence type="ECO:0000313" key="3">
    <source>
        <dbReference type="Proteomes" id="UP000095495"/>
    </source>
</evidence>
<organism evidence="1 3">
    <name type="scientific">Roseburia faecis</name>
    <dbReference type="NCBI Taxonomy" id="301302"/>
    <lineage>
        <taxon>Bacteria</taxon>
        <taxon>Bacillati</taxon>
        <taxon>Bacillota</taxon>
        <taxon>Clostridia</taxon>
        <taxon>Lachnospirales</taxon>
        <taxon>Lachnospiraceae</taxon>
        <taxon>Roseburia</taxon>
    </lineage>
</organism>
<dbReference type="GeneID" id="99747771"/>
<dbReference type="Proteomes" id="UP000446657">
    <property type="component" value="Unassembled WGS sequence"/>
</dbReference>
<protein>
    <submittedName>
        <fullName evidence="2">DUF4160 domain-containing protein</fullName>
    </submittedName>
</protein>
<dbReference type="Proteomes" id="UP000095495">
    <property type="component" value="Unassembled WGS sequence"/>
</dbReference>
<sequence>MPQVFKVGAYWIYFWANEGKPLEPIHVHIAEGRPHQNATKVWITSAGKCIVVNNISNIPPVALRNIVRIIEARSDEVKQKWFEYFGEIRYFC</sequence>
<dbReference type="EMBL" id="WNAL01000015">
    <property type="protein sequence ID" value="MTR81811.1"/>
    <property type="molecule type" value="Genomic_DNA"/>
</dbReference>
<reference evidence="2 4" key="2">
    <citation type="journal article" date="2019" name="Nat. Med.">
        <title>A library of human gut bacterial isolates paired with longitudinal multiomics data enables mechanistic microbiome research.</title>
        <authorList>
            <person name="Poyet M."/>
            <person name="Groussin M."/>
            <person name="Gibbons S.M."/>
            <person name="Avila-Pacheco J."/>
            <person name="Jiang X."/>
            <person name="Kearney S.M."/>
            <person name="Perrotta A.R."/>
            <person name="Berdy B."/>
            <person name="Zhao S."/>
            <person name="Lieberman T.D."/>
            <person name="Swanson P.K."/>
            <person name="Smith M."/>
            <person name="Roesemann S."/>
            <person name="Alexander J.E."/>
            <person name="Rich S.A."/>
            <person name="Livny J."/>
            <person name="Vlamakis H."/>
            <person name="Clish C."/>
            <person name="Bullock K."/>
            <person name="Deik A."/>
            <person name="Scott J."/>
            <person name="Pierce K.A."/>
            <person name="Xavier R.J."/>
            <person name="Alm E.J."/>
        </authorList>
    </citation>
    <scope>NUCLEOTIDE SEQUENCE [LARGE SCALE GENOMIC DNA]</scope>
    <source>
        <strain evidence="2 4">BIOML-A1</strain>
    </source>
</reference>
<accession>A0A173S0K8</accession>
<dbReference type="RefSeq" id="WP_055261742.1">
    <property type="nucleotide sequence ID" value="NZ_CYXV01000003.1"/>
</dbReference>
<evidence type="ECO:0000313" key="1">
    <source>
        <dbReference type="EMBL" id="CUM83842.1"/>
    </source>
</evidence>
<dbReference type="EMBL" id="CYXV01000003">
    <property type="protein sequence ID" value="CUM83842.1"/>
    <property type="molecule type" value="Genomic_DNA"/>
</dbReference>
<dbReference type="Pfam" id="PF13711">
    <property type="entry name" value="DUF4160"/>
    <property type="match status" value="1"/>
</dbReference>